<reference evidence="3" key="1">
    <citation type="submission" date="2016-10" db="EMBL/GenBank/DDBJ databases">
        <authorList>
            <person name="Varghese N."/>
            <person name="Submissions S."/>
        </authorList>
    </citation>
    <scope>NUCLEOTIDE SEQUENCE [LARGE SCALE GENOMIC DNA]</scope>
    <source>
        <strain evidence="3">DSM 11526</strain>
    </source>
</reference>
<dbReference type="AlphaFoldDB" id="A0A1H4CLG7"/>
<accession>A0A1H4CLG7</accession>
<proteinExistence type="predicted"/>
<dbReference type="STRING" id="1122198.SAMN02745729_10557"/>
<dbReference type="RefSeq" id="WP_139253895.1">
    <property type="nucleotide sequence ID" value="NZ_FNRJ01000005.1"/>
</dbReference>
<dbReference type="EMBL" id="FNRJ01000005">
    <property type="protein sequence ID" value="SEA61276.1"/>
    <property type="molecule type" value="Genomic_DNA"/>
</dbReference>
<keyword evidence="3" id="KW-1185">Reference proteome</keyword>
<gene>
    <name evidence="2" type="ORF">SAMN02745729_10557</name>
</gene>
<name>A0A1H4CLG7_9GAMM</name>
<organism evidence="2 3">
    <name type="scientific">Marinobacterium iners DSM 11526</name>
    <dbReference type="NCBI Taxonomy" id="1122198"/>
    <lineage>
        <taxon>Bacteria</taxon>
        <taxon>Pseudomonadati</taxon>
        <taxon>Pseudomonadota</taxon>
        <taxon>Gammaproteobacteria</taxon>
        <taxon>Oceanospirillales</taxon>
        <taxon>Oceanospirillaceae</taxon>
        <taxon>Marinobacterium</taxon>
    </lineage>
</organism>
<evidence type="ECO:0000313" key="3">
    <source>
        <dbReference type="Proteomes" id="UP000242469"/>
    </source>
</evidence>
<dbReference type="OrthoDB" id="7058953at2"/>
<dbReference type="PROSITE" id="PS51257">
    <property type="entry name" value="PROKAR_LIPOPROTEIN"/>
    <property type="match status" value="1"/>
</dbReference>
<evidence type="ECO:0000256" key="1">
    <source>
        <dbReference type="SAM" id="MobiDB-lite"/>
    </source>
</evidence>
<feature type="region of interest" description="Disordered" evidence="1">
    <location>
        <begin position="93"/>
        <end position="116"/>
    </location>
</feature>
<dbReference type="Proteomes" id="UP000242469">
    <property type="component" value="Unassembled WGS sequence"/>
</dbReference>
<evidence type="ECO:0008006" key="4">
    <source>
        <dbReference type="Google" id="ProtNLM"/>
    </source>
</evidence>
<sequence>MTGWQRILTGLGLLALLSGCSLMKRHDFPEQSGYCLRAGQEQAFDCSAPALEVNQVRDPLQPRTHFTDEELFSLLSEVKRWLERERLIAAGEPVPPHLLPQEAPAAPPAPVSPTGSPLWPRVLEALSH</sequence>
<evidence type="ECO:0000313" key="2">
    <source>
        <dbReference type="EMBL" id="SEA61276.1"/>
    </source>
</evidence>
<protein>
    <recommendedName>
        <fullName evidence="4">Lipoprotein</fullName>
    </recommendedName>
</protein>